<keyword evidence="2" id="KW-1185">Reference proteome</keyword>
<proteinExistence type="predicted"/>
<name>A0A6H5H4U3_9HEMI</name>
<protein>
    <submittedName>
        <fullName evidence="1">Uncharacterized protein</fullName>
    </submittedName>
</protein>
<accession>A0A6H5H4U3</accession>
<dbReference type="Proteomes" id="UP000479000">
    <property type="component" value="Unassembled WGS sequence"/>
</dbReference>
<dbReference type="EMBL" id="CADCXU010025295">
    <property type="protein sequence ID" value="CAB0012335.1"/>
    <property type="molecule type" value="Genomic_DNA"/>
</dbReference>
<feature type="non-terminal residue" evidence="1">
    <location>
        <position position="77"/>
    </location>
</feature>
<sequence length="77" mass="8939">MSDNVVNNWPTPTRHLANASAIIISRPHFRDDPWRHLVPLFSIPGAVSRVGRSTQQVRRQYGWMVVRSLTEINMSQW</sequence>
<reference evidence="1 2" key="1">
    <citation type="submission" date="2020-02" db="EMBL/GenBank/DDBJ databases">
        <authorList>
            <person name="Ferguson B K."/>
        </authorList>
    </citation>
    <scope>NUCLEOTIDE SEQUENCE [LARGE SCALE GENOMIC DNA]</scope>
</reference>
<evidence type="ECO:0000313" key="2">
    <source>
        <dbReference type="Proteomes" id="UP000479000"/>
    </source>
</evidence>
<dbReference type="AlphaFoldDB" id="A0A6H5H4U3"/>
<gene>
    <name evidence="1" type="ORF">NTEN_LOCUS17084</name>
</gene>
<evidence type="ECO:0000313" key="1">
    <source>
        <dbReference type="EMBL" id="CAB0012335.1"/>
    </source>
</evidence>
<organism evidence="1 2">
    <name type="scientific">Nesidiocoris tenuis</name>
    <dbReference type="NCBI Taxonomy" id="355587"/>
    <lineage>
        <taxon>Eukaryota</taxon>
        <taxon>Metazoa</taxon>
        <taxon>Ecdysozoa</taxon>
        <taxon>Arthropoda</taxon>
        <taxon>Hexapoda</taxon>
        <taxon>Insecta</taxon>
        <taxon>Pterygota</taxon>
        <taxon>Neoptera</taxon>
        <taxon>Paraneoptera</taxon>
        <taxon>Hemiptera</taxon>
        <taxon>Heteroptera</taxon>
        <taxon>Panheteroptera</taxon>
        <taxon>Cimicomorpha</taxon>
        <taxon>Miridae</taxon>
        <taxon>Dicyphina</taxon>
        <taxon>Nesidiocoris</taxon>
    </lineage>
</organism>